<dbReference type="SUPFAM" id="SSF48008">
    <property type="entry name" value="GntR ligand-binding domain-like"/>
    <property type="match status" value="1"/>
</dbReference>
<dbReference type="GO" id="GO:0003700">
    <property type="term" value="F:DNA-binding transcription factor activity"/>
    <property type="evidence" value="ECO:0007669"/>
    <property type="project" value="InterPro"/>
</dbReference>
<feature type="domain" description="HTH gntR-type" evidence="4">
    <location>
        <begin position="2"/>
        <end position="70"/>
    </location>
</feature>
<name>A0A927RC27_9ACTN</name>
<dbReference type="AlphaFoldDB" id="A0A927RC27"/>
<dbReference type="InterPro" id="IPR036388">
    <property type="entry name" value="WH-like_DNA-bd_sf"/>
</dbReference>
<evidence type="ECO:0000256" key="3">
    <source>
        <dbReference type="ARBA" id="ARBA00023163"/>
    </source>
</evidence>
<proteinExistence type="predicted"/>
<dbReference type="Pfam" id="PF00392">
    <property type="entry name" value="GntR"/>
    <property type="match status" value="1"/>
</dbReference>
<comment type="caution">
    <text evidence="5">The sequence shown here is derived from an EMBL/GenBank/DDBJ whole genome shotgun (WGS) entry which is preliminary data.</text>
</comment>
<dbReference type="PANTHER" id="PTHR43537">
    <property type="entry name" value="TRANSCRIPTIONAL REGULATOR, GNTR FAMILY"/>
    <property type="match status" value="1"/>
</dbReference>
<accession>A0A927RC27</accession>
<gene>
    <name evidence="5" type="ORF">HEB94_006272</name>
</gene>
<dbReference type="InterPro" id="IPR011711">
    <property type="entry name" value="GntR_C"/>
</dbReference>
<protein>
    <submittedName>
        <fullName evidence="5">DNA-binding FadR family transcriptional regulator</fullName>
    </submittedName>
</protein>
<sequence length="248" mass="26690">MPGSGRHLEGRIVDLILEQGLRAGSALPAEPALVATLGASRNSVREALRALHTLGIVEIRHGYGTFVGRAPITAVTPGLLFRTRLSVRDDPGALADLVEVRELLELGLIEQVATRVDEALLDALGAAVEAMATAEDQDALADADRRFHEVLYAPVGNELATQLIGVFWDIYHQVATELEPPPGDRDQVVESHRRVVEALRARNAKQARRVMRYHFADLHERVARLVEAAGTSAGESARASYGGEGGSS</sequence>
<dbReference type="Gene3D" id="1.10.10.10">
    <property type="entry name" value="Winged helix-like DNA-binding domain superfamily/Winged helix DNA-binding domain"/>
    <property type="match status" value="1"/>
</dbReference>
<evidence type="ECO:0000313" key="6">
    <source>
        <dbReference type="Proteomes" id="UP000638648"/>
    </source>
</evidence>
<dbReference type="Proteomes" id="UP000638648">
    <property type="component" value="Unassembled WGS sequence"/>
</dbReference>
<dbReference type="InterPro" id="IPR008920">
    <property type="entry name" value="TF_FadR/GntR_C"/>
</dbReference>
<dbReference type="SMART" id="SM00895">
    <property type="entry name" value="FCD"/>
    <property type="match status" value="1"/>
</dbReference>
<dbReference type="Gene3D" id="1.20.120.530">
    <property type="entry name" value="GntR ligand-binding domain-like"/>
    <property type="match status" value="1"/>
</dbReference>
<dbReference type="PANTHER" id="PTHR43537:SF5">
    <property type="entry name" value="UXU OPERON TRANSCRIPTIONAL REGULATOR"/>
    <property type="match status" value="1"/>
</dbReference>
<dbReference type="Pfam" id="PF07729">
    <property type="entry name" value="FCD"/>
    <property type="match status" value="1"/>
</dbReference>
<reference evidence="5" key="1">
    <citation type="submission" date="2020-10" db="EMBL/GenBank/DDBJ databases">
        <title>Sequencing the genomes of 1000 actinobacteria strains.</title>
        <authorList>
            <person name="Klenk H.-P."/>
        </authorList>
    </citation>
    <scope>NUCLEOTIDE SEQUENCE</scope>
    <source>
        <strain evidence="5">DSM 45354</strain>
    </source>
</reference>
<dbReference type="InterPro" id="IPR000524">
    <property type="entry name" value="Tscrpt_reg_HTH_GntR"/>
</dbReference>
<dbReference type="PROSITE" id="PS50949">
    <property type="entry name" value="HTH_GNTR"/>
    <property type="match status" value="1"/>
</dbReference>
<evidence type="ECO:0000259" key="4">
    <source>
        <dbReference type="PROSITE" id="PS50949"/>
    </source>
</evidence>
<evidence type="ECO:0000256" key="2">
    <source>
        <dbReference type="ARBA" id="ARBA00023125"/>
    </source>
</evidence>
<dbReference type="InterPro" id="IPR036390">
    <property type="entry name" value="WH_DNA-bd_sf"/>
</dbReference>
<dbReference type="PRINTS" id="PR00035">
    <property type="entry name" value="HTHGNTR"/>
</dbReference>
<dbReference type="EMBL" id="JADBEM010000001">
    <property type="protein sequence ID" value="MBE1609424.1"/>
    <property type="molecule type" value="Genomic_DNA"/>
</dbReference>
<evidence type="ECO:0000256" key="1">
    <source>
        <dbReference type="ARBA" id="ARBA00023015"/>
    </source>
</evidence>
<dbReference type="SUPFAM" id="SSF46785">
    <property type="entry name" value="Winged helix' DNA-binding domain"/>
    <property type="match status" value="1"/>
</dbReference>
<organism evidence="5 6">
    <name type="scientific">Actinopolymorpha pittospori</name>
    <dbReference type="NCBI Taxonomy" id="648752"/>
    <lineage>
        <taxon>Bacteria</taxon>
        <taxon>Bacillati</taxon>
        <taxon>Actinomycetota</taxon>
        <taxon>Actinomycetes</taxon>
        <taxon>Propionibacteriales</taxon>
        <taxon>Actinopolymorphaceae</taxon>
        <taxon>Actinopolymorpha</taxon>
    </lineage>
</organism>
<keyword evidence="2 5" id="KW-0238">DNA-binding</keyword>
<dbReference type="GO" id="GO:0003677">
    <property type="term" value="F:DNA binding"/>
    <property type="evidence" value="ECO:0007669"/>
    <property type="project" value="UniProtKB-KW"/>
</dbReference>
<dbReference type="SMART" id="SM00345">
    <property type="entry name" value="HTH_GNTR"/>
    <property type="match status" value="1"/>
</dbReference>
<evidence type="ECO:0000313" key="5">
    <source>
        <dbReference type="EMBL" id="MBE1609424.1"/>
    </source>
</evidence>
<dbReference type="CDD" id="cd07377">
    <property type="entry name" value="WHTH_GntR"/>
    <property type="match status" value="1"/>
</dbReference>
<dbReference type="RefSeq" id="WP_192752997.1">
    <property type="nucleotide sequence ID" value="NZ_BAABJL010000162.1"/>
</dbReference>
<keyword evidence="3" id="KW-0804">Transcription</keyword>
<keyword evidence="1" id="KW-0805">Transcription regulation</keyword>
<keyword evidence="6" id="KW-1185">Reference proteome</keyword>